<dbReference type="Proteomes" id="UP000243542">
    <property type="component" value="Unassembled WGS sequence"/>
</dbReference>
<evidence type="ECO:0000313" key="3">
    <source>
        <dbReference type="EMBL" id="PFG57231.1"/>
    </source>
</evidence>
<dbReference type="SUPFAM" id="SSF51735">
    <property type="entry name" value="NAD(P)-binding Rossmann-fold domains"/>
    <property type="match status" value="1"/>
</dbReference>
<dbReference type="CDD" id="cd05233">
    <property type="entry name" value="SDR_c"/>
    <property type="match status" value="1"/>
</dbReference>
<keyword evidence="4" id="KW-1185">Reference proteome</keyword>
<dbReference type="Pfam" id="PF13561">
    <property type="entry name" value="adh_short_C2"/>
    <property type="match status" value="1"/>
</dbReference>
<proteinExistence type="inferred from homology"/>
<dbReference type="PRINTS" id="PR00080">
    <property type="entry name" value="SDRFAMILY"/>
</dbReference>
<name>A0A2A9G2V8_9PSEU</name>
<dbReference type="Gene3D" id="3.40.50.720">
    <property type="entry name" value="NAD(P)-binding Rossmann-like Domain"/>
    <property type="match status" value="1"/>
</dbReference>
<comment type="similarity">
    <text evidence="1">Belongs to the short-chain dehydrogenases/reductases (SDR) family.</text>
</comment>
<dbReference type="InterPro" id="IPR020904">
    <property type="entry name" value="Sc_DH/Rdtase_CS"/>
</dbReference>
<reference evidence="3 4" key="1">
    <citation type="submission" date="2017-10" db="EMBL/GenBank/DDBJ databases">
        <title>Sequencing the genomes of 1000 actinobacteria strains.</title>
        <authorList>
            <person name="Klenk H.-P."/>
        </authorList>
    </citation>
    <scope>NUCLEOTIDE SEQUENCE [LARGE SCALE GENOMIC DNA]</scope>
    <source>
        <strain evidence="3 4">DSM 46092</strain>
    </source>
</reference>
<evidence type="ECO:0000256" key="1">
    <source>
        <dbReference type="ARBA" id="ARBA00006484"/>
    </source>
</evidence>
<gene>
    <name evidence="3" type="ORF">ATK36_0796</name>
</gene>
<dbReference type="GO" id="GO:0016491">
    <property type="term" value="F:oxidoreductase activity"/>
    <property type="evidence" value="ECO:0007669"/>
    <property type="project" value="UniProtKB-KW"/>
</dbReference>
<evidence type="ECO:0000313" key="4">
    <source>
        <dbReference type="Proteomes" id="UP000243542"/>
    </source>
</evidence>
<dbReference type="InterPro" id="IPR002347">
    <property type="entry name" value="SDR_fam"/>
</dbReference>
<dbReference type="PANTHER" id="PTHR43639:SF1">
    <property type="entry name" value="SHORT-CHAIN DEHYDROGENASE_REDUCTASE FAMILY PROTEIN"/>
    <property type="match status" value="1"/>
</dbReference>
<dbReference type="AlphaFoldDB" id="A0A2A9G2V8"/>
<accession>A0A2A9G2V8</accession>
<comment type="caution">
    <text evidence="3">The sequence shown here is derived from an EMBL/GenBank/DDBJ whole genome shotgun (WGS) entry which is preliminary data.</text>
</comment>
<dbReference type="RefSeq" id="WP_098509853.1">
    <property type="nucleotide sequence ID" value="NZ_JBIAKZ010000010.1"/>
</dbReference>
<dbReference type="PRINTS" id="PR00081">
    <property type="entry name" value="GDHRDH"/>
</dbReference>
<keyword evidence="2" id="KW-0560">Oxidoreductase</keyword>
<protein>
    <submittedName>
        <fullName evidence="3">Short-subunit dehydrogenase</fullName>
    </submittedName>
</protein>
<dbReference type="InterPro" id="IPR036291">
    <property type="entry name" value="NAD(P)-bd_dom_sf"/>
</dbReference>
<evidence type="ECO:0000256" key="2">
    <source>
        <dbReference type="ARBA" id="ARBA00023002"/>
    </source>
</evidence>
<dbReference type="PROSITE" id="PS00061">
    <property type="entry name" value="ADH_SHORT"/>
    <property type="match status" value="1"/>
</dbReference>
<organism evidence="3 4">
    <name type="scientific">Amycolatopsis sulphurea</name>
    <dbReference type="NCBI Taxonomy" id="76022"/>
    <lineage>
        <taxon>Bacteria</taxon>
        <taxon>Bacillati</taxon>
        <taxon>Actinomycetota</taxon>
        <taxon>Actinomycetes</taxon>
        <taxon>Pseudonocardiales</taxon>
        <taxon>Pseudonocardiaceae</taxon>
        <taxon>Amycolatopsis</taxon>
    </lineage>
</organism>
<dbReference type="FunFam" id="3.40.50.720:FF:000084">
    <property type="entry name" value="Short-chain dehydrogenase reductase"/>
    <property type="match status" value="1"/>
</dbReference>
<sequence length="239" mass="24037">MEFKNKKALVTGSGAFGGLGHAIAKIFAEGGAEVTITGRDPERAAPVLDDLGGNARFLPADLHDKENVRKLAADAGPVDILVNNAAILLGASQDLDDYEHAFAVNVRAPFVLTTVLAPAMAERGGGSVVNISSTAAGIGMPEMGVYGATKAALESLTRAWAAEFGPANVRVNAVSPGPMRTSKAVAALGPDVGGYGGTVPMARAADPSEVAEVVAFAAGDRAGFMTGAVLPADGGRAAI</sequence>
<dbReference type="EMBL" id="PDJK01000001">
    <property type="protein sequence ID" value="PFG57231.1"/>
    <property type="molecule type" value="Genomic_DNA"/>
</dbReference>
<dbReference type="PANTHER" id="PTHR43639">
    <property type="entry name" value="OXIDOREDUCTASE, SHORT-CHAIN DEHYDROGENASE/REDUCTASE FAMILY (AFU_ORTHOLOGUE AFUA_5G02870)"/>
    <property type="match status" value="1"/>
</dbReference>